<reference evidence="3 4" key="1">
    <citation type="submission" date="2017-02" db="EMBL/GenBank/DDBJ databases">
        <authorList>
            <person name="Peterson S.W."/>
        </authorList>
    </citation>
    <scope>NUCLEOTIDE SEQUENCE [LARGE SCALE GENOMIC DNA]</scope>
    <source>
        <strain evidence="3 4">DSM 18108</strain>
    </source>
</reference>
<dbReference type="STRING" id="393003.SAMN05660461_5179"/>
<keyword evidence="1" id="KW-0732">Signal</keyword>
<dbReference type="AlphaFoldDB" id="A0A1T5P956"/>
<evidence type="ECO:0000313" key="3">
    <source>
        <dbReference type="EMBL" id="SKD09295.1"/>
    </source>
</evidence>
<feature type="chain" id="PRO_5012256516" evidence="1">
    <location>
        <begin position="22"/>
        <end position="660"/>
    </location>
</feature>
<dbReference type="PANTHER" id="PTHR42852">
    <property type="entry name" value="THIOL:DISULFIDE INTERCHANGE PROTEIN DSBE"/>
    <property type="match status" value="1"/>
</dbReference>
<dbReference type="PANTHER" id="PTHR42852:SF17">
    <property type="entry name" value="THIOREDOXIN-LIKE PROTEIN HI_1115"/>
    <property type="match status" value="1"/>
</dbReference>
<evidence type="ECO:0000256" key="1">
    <source>
        <dbReference type="SAM" id="SignalP"/>
    </source>
</evidence>
<organism evidence="3 4">
    <name type="scientific">Chitinophaga ginsengisegetis</name>
    <dbReference type="NCBI Taxonomy" id="393003"/>
    <lineage>
        <taxon>Bacteria</taxon>
        <taxon>Pseudomonadati</taxon>
        <taxon>Bacteroidota</taxon>
        <taxon>Chitinophagia</taxon>
        <taxon>Chitinophagales</taxon>
        <taxon>Chitinophagaceae</taxon>
        <taxon>Chitinophaga</taxon>
    </lineage>
</organism>
<name>A0A1T5P956_9BACT</name>
<protein>
    <submittedName>
        <fullName evidence="3">Thiol-disulfide isomerase or thioredoxin</fullName>
    </submittedName>
</protein>
<gene>
    <name evidence="3" type="ORF">SAMN05660461_5179</name>
</gene>
<dbReference type="InterPro" id="IPR050553">
    <property type="entry name" value="Thioredoxin_ResA/DsbE_sf"/>
</dbReference>
<dbReference type="SUPFAM" id="SSF52833">
    <property type="entry name" value="Thioredoxin-like"/>
    <property type="match status" value="1"/>
</dbReference>
<dbReference type="GO" id="GO:0016853">
    <property type="term" value="F:isomerase activity"/>
    <property type="evidence" value="ECO:0007669"/>
    <property type="project" value="UniProtKB-KW"/>
</dbReference>
<proteinExistence type="predicted"/>
<evidence type="ECO:0000313" key="4">
    <source>
        <dbReference type="Proteomes" id="UP000190166"/>
    </source>
</evidence>
<dbReference type="PROSITE" id="PS51352">
    <property type="entry name" value="THIOREDOXIN_2"/>
    <property type="match status" value="1"/>
</dbReference>
<sequence length="660" mass="74654">MNKIKMAFVMPCVLFSGMAFSQQAMKLSPERAIAGDSVTISYNPENTRLKGQAPVSGVIYLYNNNQWEAHDLQMKMTDSGWVTRYYLPEKTALLVCNFSANGITDKGGTLTYATMLSTRDGRQMATAYAAWAFLRTPSFIGEVPPAVDDTVKITNEVAMFWMNNELRYHPESRRLIFYNAMKILKSTGEKRADTIIRREINYISSLKDVTEAELMDVSKAYRNLLGDRNRADSMNNVIIARFPSGVAARDAMVFKMFKGPAGGRYPIWQEFVKKFPPQQFEGVNTEIQQMYYNKAFRSVVYEKVMAGKNLQYLDEIMDVAPFEALTEFHRLLIMNALAHDEIKLADAFPYSKKLVERIEAYATNRSDAASRFYSPLQWKEQVLKFALPAFMGHASLLHKQGDDKAALQWMEKVKEQPGAERADFLSLYATLLENTGRHADAMQIAENATRSNKATPEIIALLKQEYVRKHKKETGFDAYFEGMKSADVLSVEQEALRAQLIRKQAPGFKLEQLTGGVADLAKMKGKIVVLDFWATWCGPCKEAMPGMQMAADKYSKDKNVNFFFIATQETKPDYRDQIKKFLQSKNLHLNVLLDAKSSTSGHLDDTYNKYAQTLSFSGIPAKAIIDQHGMIRWLGIGYKGSPSALADEISYIIELLKKEG</sequence>
<dbReference type="SUPFAM" id="SSF48452">
    <property type="entry name" value="TPR-like"/>
    <property type="match status" value="1"/>
</dbReference>
<dbReference type="InterPro" id="IPR013766">
    <property type="entry name" value="Thioredoxin_domain"/>
</dbReference>
<dbReference type="GO" id="GO:0006950">
    <property type="term" value="P:response to stress"/>
    <property type="evidence" value="ECO:0007669"/>
    <property type="project" value="UniProtKB-ARBA"/>
</dbReference>
<feature type="domain" description="Thioredoxin" evidence="2">
    <location>
        <begin position="499"/>
        <end position="658"/>
    </location>
</feature>
<dbReference type="EMBL" id="FUZZ01000004">
    <property type="protein sequence ID" value="SKD09295.1"/>
    <property type="molecule type" value="Genomic_DNA"/>
</dbReference>
<dbReference type="GO" id="GO:0016209">
    <property type="term" value="F:antioxidant activity"/>
    <property type="evidence" value="ECO:0007669"/>
    <property type="project" value="InterPro"/>
</dbReference>
<accession>A0A1T5P956</accession>
<dbReference type="InterPro" id="IPR036249">
    <property type="entry name" value="Thioredoxin-like_sf"/>
</dbReference>
<dbReference type="InterPro" id="IPR011990">
    <property type="entry name" value="TPR-like_helical_dom_sf"/>
</dbReference>
<dbReference type="GO" id="GO:0016491">
    <property type="term" value="F:oxidoreductase activity"/>
    <property type="evidence" value="ECO:0007669"/>
    <property type="project" value="InterPro"/>
</dbReference>
<dbReference type="RefSeq" id="WP_079472435.1">
    <property type="nucleotide sequence ID" value="NZ_FUZZ01000004.1"/>
</dbReference>
<dbReference type="CDD" id="cd02966">
    <property type="entry name" value="TlpA_like_family"/>
    <property type="match status" value="1"/>
</dbReference>
<keyword evidence="3" id="KW-0413">Isomerase</keyword>
<dbReference type="Pfam" id="PF00578">
    <property type="entry name" value="AhpC-TSA"/>
    <property type="match status" value="1"/>
</dbReference>
<dbReference type="Gene3D" id="3.40.30.10">
    <property type="entry name" value="Glutaredoxin"/>
    <property type="match status" value="1"/>
</dbReference>
<evidence type="ECO:0000259" key="2">
    <source>
        <dbReference type="PROSITE" id="PS51352"/>
    </source>
</evidence>
<keyword evidence="4" id="KW-1185">Reference proteome</keyword>
<dbReference type="InterPro" id="IPR000866">
    <property type="entry name" value="AhpC/TSA"/>
</dbReference>
<feature type="signal peptide" evidence="1">
    <location>
        <begin position="1"/>
        <end position="21"/>
    </location>
</feature>
<dbReference type="Proteomes" id="UP000190166">
    <property type="component" value="Unassembled WGS sequence"/>
</dbReference>